<gene>
    <name evidence="3" type="ORF">H9777_11850</name>
</gene>
<feature type="chain" id="PRO_5037787229" evidence="2">
    <location>
        <begin position="21"/>
        <end position="322"/>
    </location>
</feature>
<evidence type="ECO:0000313" key="3">
    <source>
        <dbReference type="EMBL" id="MBU3838978.1"/>
    </source>
</evidence>
<reference evidence="3" key="2">
    <citation type="submission" date="2021-04" db="EMBL/GenBank/DDBJ databases">
        <authorList>
            <person name="Gilroy R."/>
        </authorList>
    </citation>
    <scope>NUCLEOTIDE SEQUENCE</scope>
    <source>
        <strain evidence="3">G4-2901</strain>
    </source>
</reference>
<feature type="region of interest" description="Disordered" evidence="1">
    <location>
        <begin position="299"/>
        <end position="322"/>
    </location>
</feature>
<reference evidence="3" key="1">
    <citation type="journal article" date="2021" name="PeerJ">
        <title>Extensive microbial diversity within the chicken gut microbiome revealed by metagenomics and culture.</title>
        <authorList>
            <person name="Gilroy R."/>
            <person name="Ravi A."/>
            <person name="Getino M."/>
            <person name="Pursley I."/>
            <person name="Horton D.L."/>
            <person name="Alikhan N.F."/>
            <person name="Baker D."/>
            <person name="Gharbi K."/>
            <person name="Hall N."/>
            <person name="Watson M."/>
            <person name="Adriaenssens E.M."/>
            <person name="Foster-Nyarko E."/>
            <person name="Jarju S."/>
            <person name="Secka A."/>
            <person name="Antonio M."/>
            <person name="Oren A."/>
            <person name="Chaudhuri R.R."/>
            <person name="La Ragione R."/>
            <person name="Hildebrand F."/>
            <person name="Pallen M.J."/>
        </authorList>
    </citation>
    <scope>NUCLEOTIDE SEQUENCE</scope>
    <source>
        <strain evidence="3">G4-2901</strain>
    </source>
</reference>
<protein>
    <submittedName>
        <fullName evidence="3">Uncharacterized protein</fullName>
    </submittedName>
</protein>
<feature type="signal peptide" evidence="2">
    <location>
        <begin position="1"/>
        <end position="20"/>
    </location>
</feature>
<accession>A0A948X016</accession>
<dbReference type="AlphaFoldDB" id="A0A948X016"/>
<feature type="compositionally biased region" description="Basic and acidic residues" evidence="1">
    <location>
        <begin position="300"/>
        <end position="310"/>
    </location>
</feature>
<evidence type="ECO:0000256" key="2">
    <source>
        <dbReference type="SAM" id="SignalP"/>
    </source>
</evidence>
<organism evidence="3 4">
    <name type="scientific">Candidatus Phocaeicola faecigallinarum</name>
    <dbReference type="NCBI Taxonomy" id="2838732"/>
    <lineage>
        <taxon>Bacteria</taxon>
        <taxon>Pseudomonadati</taxon>
        <taxon>Bacteroidota</taxon>
        <taxon>Bacteroidia</taxon>
        <taxon>Bacteroidales</taxon>
        <taxon>Bacteroidaceae</taxon>
        <taxon>Phocaeicola</taxon>
    </lineage>
</organism>
<evidence type="ECO:0000313" key="4">
    <source>
        <dbReference type="Proteomes" id="UP000783796"/>
    </source>
</evidence>
<dbReference type="Proteomes" id="UP000783796">
    <property type="component" value="Unassembled WGS sequence"/>
</dbReference>
<sequence>MKYFSYIALLMLLFSECVMAQSQISITPIVPDELELNSSLSKTLKQRLLQMATVNGFGSSSGDFILTANIIPLEKEVIPTVPTTVKVNLEVSVYAVGVAEQIIIDEYSFEVGAMAKNEAMAMGSAFRKINPRKPEIKAFMASVREKIEKYYIDRTPVLIAKAQQLADSGEFDQALAVLSTIPESVSEYMTVSEMMRTVHQQMIDKYALMSIQEAKNNMILKKYPEALDCLLYVDPMSNHAKEAKAMVNQIQQTIEANDRAAYEARIKAQEQKMEMAQRAQDNEVMLKKMQLEASYTAAEKVNKESSESLSDKVSSWLFGKLK</sequence>
<proteinExistence type="predicted"/>
<keyword evidence="2" id="KW-0732">Signal</keyword>
<dbReference type="EMBL" id="JAHLFW010000096">
    <property type="protein sequence ID" value="MBU3838978.1"/>
    <property type="molecule type" value="Genomic_DNA"/>
</dbReference>
<evidence type="ECO:0000256" key="1">
    <source>
        <dbReference type="SAM" id="MobiDB-lite"/>
    </source>
</evidence>
<comment type="caution">
    <text evidence="3">The sequence shown here is derived from an EMBL/GenBank/DDBJ whole genome shotgun (WGS) entry which is preliminary data.</text>
</comment>
<name>A0A948X016_9BACT</name>